<keyword evidence="3" id="KW-1185">Reference proteome</keyword>
<feature type="compositionally biased region" description="Basic and acidic residues" evidence="1">
    <location>
        <begin position="1"/>
        <end position="45"/>
    </location>
</feature>
<evidence type="ECO:0000313" key="3">
    <source>
        <dbReference type="Proteomes" id="UP001221413"/>
    </source>
</evidence>
<proteinExistence type="predicted"/>
<reference evidence="2" key="1">
    <citation type="submission" date="2023-01" db="EMBL/GenBank/DDBJ databases">
        <title>The chitinases involved in constricting ring structure development in the nematode-trapping fungus Drechslerella dactyloides.</title>
        <authorList>
            <person name="Wang R."/>
            <person name="Zhang L."/>
            <person name="Tang P."/>
            <person name="Li S."/>
            <person name="Liang L."/>
        </authorList>
    </citation>
    <scope>NUCLEOTIDE SEQUENCE</scope>
    <source>
        <strain evidence="2">YMF1.00031</strain>
    </source>
</reference>
<accession>A0AAD6J268</accession>
<organism evidence="2 3">
    <name type="scientific">Drechslerella dactyloides</name>
    <name type="common">Nematode-trapping fungus</name>
    <name type="synonym">Arthrobotrys dactyloides</name>
    <dbReference type="NCBI Taxonomy" id="74499"/>
    <lineage>
        <taxon>Eukaryota</taxon>
        <taxon>Fungi</taxon>
        <taxon>Dikarya</taxon>
        <taxon>Ascomycota</taxon>
        <taxon>Pezizomycotina</taxon>
        <taxon>Orbiliomycetes</taxon>
        <taxon>Orbiliales</taxon>
        <taxon>Orbiliaceae</taxon>
        <taxon>Drechslerella</taxon>
    </lineage>
</organism>
<comment type="caution">
    <text evidence="2">The sequence shown here is derived from an EMBL/GenBank/DDBJ whole genome shotgun (WGS) entry which is preliminary data.</text>
</comment>
<sequence length="63" mass="7413">MDADNAQDRYAIHKREQEEAALQRERELNISKRMEEERGRGERGGQAKHQSKRLFVTVVNCSR</sequence>
<dbReference type="Proteomes" id="UP001221413">
    <property type="component" value="Unassembled WGS sequence"/>
</dbReference>
<name>A0AAD6J268_DREDA</name>
<dbReference type="AlphaFoldDB" id="A0AAD6J268"/>
<protein>
    <submittedName>
        <fullName evidence="2">Uncharacterized protein</fullName>
    </submittedName>
</protein>
<feature type="region of interest" description="Disordered" evidence="1">
    <location>
        <begin position="1"/>
        <end position="51"/>
    </location>
</feature>
<gene>
    <name evidence="2" type="ORF">Dda_1303</name>
</gene>
<evidence type="ECO:0000256" key="1">
    <source>
        <dbReference type="SAM" id="MobiDB-lite"/>
    </source>
</evidence>
<evidence type="ECO:0000313" key="2">
    <source>
        <dbReference type="EMBL" id="KAJ6262746.1"/>
    </source>
</evidence>
<dbReference type="EMBL" id="JAQGDS010000002">
    <property type="protein sequence ID" value="KAJ6262746.1"/>
    <property type="molecule type" value="Genomic_DNA"/>
</dbReference>